<feature type="non-terminal residue" evidence="2">
    <location>
        <position position="180"/>
    </location>
</feature>
<evidence type="ECO:0000313" key="3">
    <source>
        <dbReference type="Proteomes" id="UP001519460"/>
    </source>
</evidence>
<gene>
    <name evidence="2" type="ORF">BaRGS_00036751</name>
</gene>
<proteinExistence type="predicted"/>
<feature type="region of interest" description="Disordered" evidence="1">
    <location>
        <begin position="1"/>
        <end position="53"/>
    </location>
</feature>
<dbReference type="EMBL" id="JACVVK020000526">
    <property type="protein sequence ID" value="KAK7468007.1"/>
    <property type="molecule type" value="Genomic_DNA"/>
</dbReference>
<dbReference type="Proteomes" id="UP001519460">
    <property type="component" value="Unassembled WGS sequence"/>
</dbReference>
<keyword evidence="3" id="KW-1185">Reference proteome</keyword>
<dbReference type="AlphaFoldDB" id="A0ABD0JB21"/>
<sequence length="180" mass="19557">TEDELVERDATAMPIVLEDVRSSSGSDLGMGPRKGQSDTTRSMKRRETSKTPTHPTRGFVCWVDVEGQPRGSCDAADPDACRGACNGIEGMCISGTCICLIKRSKLPQLPRRENGKPFLTRRDGTDFHQRRAVSDYSALGISAVGILGPRLIPPPHTRPPSPLTPYSHPITPGQVSEIKH</sequence>
<reference evidence="2 3" key="1">
    <citation type="journal article" date="2023" name="Sci. Data">
        <title>Genome assembly of the Korean intertidal mud-creeper Batillaria attramentaria.</title>
        <authorList>
            <person name="Patra A.K."/>
            <person name="Ho P.T."/>
            <person name="Jun S."/>
            <person name="Lee S.J."/>
            <person name="Kim Y."/>
            <person name="Won Y.J."/>
        </authorList>
    </citation>
    <scope>NUCLEOTIDE SEQUENCE [LARGE SCALE GENOMIC DNA]</scope>
    <source>
        <strain evidence="2">Wonlab-2016</strain>
    </source>
</reference>
<evidence type="ECO:0000313" key="2">
    <source>
        <dbReference type="EMBL" id="KAK7468007.1"/>
    </source>
</evidence>
<protein>
    <submittedName>
        <fullName evidence="2">Uncharacterized protein</fullName>
    </submittedName>
</protein>
<organism evidence="2 3">
    <name type="scientific">Batillaria attramentaria</name>
    <dbReference type="NCBI Taxonomy" id="370345"/>
    <lineage>
        <taxon>Eukaryota</taxon>
        <taxon>Metazoa</taxon>
        <taxon>Spiralia</taxon>
        <taxon>Lophotrochozoa</taxon>
        <taxon>Mollusca</taxon>
        <taxon>Gastropoda</taxon>
        <taxon>Caenogastropoda</taxon>
        <taxon>Sorbeoconcha</taxon>
        <taxon>Cerithioidea</taxon>
        <taxon>Batillariidae</taxon>
        <taxon>Batillaria</taxon>
    </lineage>
</organism>
<name>A0ABD0JB21_9CAEN</name>
<feature type="compositionally biased region" description="Pro residues" evidence="1">
    <location>
        <begin position="151"/>
        <end position="163"/>
    </location>
</feature>
<feature type="region of interest" description="Disordered" evidence="1">
    <location>
        <begin position="150"/>
        <end position="180"/>
    </location>
</feature>
<evidence type="ECO:0000256" key="1">
    <source>
        <dbReference type="SAM" id="MobiDB-lite"/>
    </source>
</evidence>
<feature type="non-terminal residue" evidence="2">
    <location>
        <position position="1"/>
    </location>
</feature>
<comment type="caution">
    <text evidence="2">The sequence shown here is derived from an EMBL/GenBank/DDBJ whole genome shotgun (WGS) entry which is preliminary data.</text>
</comment>
<accession>A0ABD0JB21</accession>